<dbReference type="InterPro" id="IPR015943">
    <property type="entry name" value="WD40/YVTN_repeat-like_dom_sf"/>
</dbReference>
<dbReference type="Pfam" id="PF00990">
    <property type="entry name" value="GGDEF"/>
    <property type="match status" value="1"/>
</dbReference>
<evidence type="ECO:0000256" key="1">
    <source>
        <dbReference type="ARBA" id="ARBA00012528"/>
    </source>
</evidence>
<keyword evidence="3" id="KW-0732">Signal</keyword>
<dbReference type="Proteomes" id="UP000554837">
    <property type="component" value="Unassembled WGS sequence"/>
</dbReference>
<accession>A0A840S8Y9</accession>
<dbReference type="Pfam" id="PF07494">
    <property type="entry name" value="Reg_prop"/>
    <property type="match status" value="2"/>
</dbReference>
<evidence type="ECO:0000313" key="5">
    <source>
        <dbReference type="EMBL" id="MBB5204879.1"/>
    </source>
</evidence>
<feature type="chain" id="PRO_5032521378" description="diguanylate cyclase" evidence="3">
    <location>
        <begin position="23"/>
        <end position="1013"/>
    </location>
</feature>
<name>A0A840S8Y9_9BURK</name>
<dbReference type="Gene3D" id="3.30.70.270">
    <property type="match status" value="1"/>
</dbReference>
<dbReference type="OrthoDB" id="5477914at2"/>
<sequence>MPLPARLLLLFLLALSGLSATANSLLPQFSSVPVPRSVVGGLAQDRAGYLWIGTGNGLARWDGYRLQPMEREGASAIERNLGWVRAMVAARDGRLWIGTEADGLAVYEPERDRIEMRGGPRAIVRALAEDRTGTIWIGTAGEGLWQYSPQQQRFQAQPLPGKLATETRVLALLAARDGRLWVGHGQGLSHSETGHPSQPDLQTLPLPETVGAVQALLEDHLGRIWIGCASGALGLWQDGQLRWLLQPDGQAVHALAQAADGSVWVGRSQGLDRFAADTTPILPRLPQGRGRPGALAGEQVTALLRDQAGAIWVGGYGLGLQRHQPNPALAVRSADADPRSPWAEADARALLALEDGGLLVTTHAGTLLRMDESLRVRATLLGREGGAVEAMTLGPDGSLWLGRGGQLEQHRLDGGLIRAWSLAGVRVYRLRAGRDGTIWAATEDGLFRHAPQQGGAPQRLLLPDGQPLRGRVTALCEDGEGGWWVGGAQGLLRQRAGQAALQWVPQAPGAGLGFPAVLGLLRTAEGQLWVDTPVAGLHRLQGFNAQGQARFERISERHGRTGQPFGANLHADAQGRIWSPMFVYDPKADRLDEVDAAGSAPFGTPWFYVDAELRDGRLVFGGSQGLLVVRPERYSPSIYAPPLVINGLRVDGQPQHLPNLRQGLVLAAGTRSFGLDYAALDFAAPQRLRYRHRLVGLDPAWIEGGADFRMPSYSNLAPGRYTLHLNASNHDGVWSPKVLELPIEVRAAWWQRPTVRALGLILALLGLWSLLQWRTRQLRRREGRLQALVQERTAELRRVSLMDPLTGAHNRRYMAQHVDAELQQCLSQRRGPAGEAADLCVMLLDIDHFKQVNDRHGHAAGDAVLVQAAERLRAELQPGDCLVRWGGEEFLLLTRPGSRAGAIPLAERLCEALRQQDFQLPDGQALAVRASIGLACYPLDPQQVQAWDWKATLQLADAALYAAKAAGRDGWVACLSAHGLQPTDAPARDWLTQQGLLTVRSTPVADKPPAPEI</sequence>
<feature type="signal peptide" evidence="3">
    <location>
        <begin position="1"/>
        <end position="22"/>
    </location>
</feature>
<dbReference type="InterPro" id="IPR011123">
    <property type="entry name" value="Y_Y_Y"/>
</dbReference>
<dbReference type="CDD" id="cd01949">
    <property type="entry name" value="GGDEF"/>
    <property type="match status" value="1"/>
</dbReference>
<dbReference type="AlphaFoldDB" id="A0A840S8Y9"/>
<dbReference type="SUPFAM" id="SSF101898">
    <property type="entry name" value="NHL repeat"/>
    <property type="match status" value="1"/>
</dbReference>
<reference evidence="5 6" key="1">
    <citation type="submission" date="2020-08" db="EMBL/GenBank/DDBJ databases">
        <title>Genomic Encyclopedia of Type Strains, Phase IV (KMG-IV): sequencing the most valuable type-strain genomes for metagenomic binning, comparative biology and taxonomic classification.</title>
        <authorList>
            <person name="Goeker M."/>
        </authorList>
    </citation>
    <scope>NUCLEOTIDE SEQUENCE [LARGE SCALE GENOMIC DNA]</scope>
    <source>
        <strain evidence="5 6">DSM 23958</strain>
    </source>
</reference>
<protein>
    <recommendedName>
        <fullName evidence="1">diguanylate cyclase</fullName>
        <ecNumber evidence="1">2.7.7.65</ecNumber>
    </recommendedName>
</protein>
<dbReference type="Gene3D" id="2.60.40.10">
    <property type="entry name" value="Immunoglobulins"/>
    <property type="match status" value="1"/>
</dbReference>
<dbReference type="InterPro" id="IPR050469">
    <property type="entry name" value="Diguanylate_Cyclase"/>
</dbReference>
<evidence type="ECO:0000256" key="3">
    <source>
        <dbReference type="SAM" id="SignalP"/>
    </source>
</evidence>
<dbReference type="SUPFAM" id="SSF63829">
    <property type="entry name" value="Calcium-dependent phosphotriesterase"/>
    <property type="match status" value="1"/>
</dbReference>
<gene>
    <name evidence="5" type="ORF">HNQ51_002198</name>
</gene>
<dbReference type="CDD" id="cd00146">
    <property type="entry name" value="PKD"/>
    <property type="match status" value="1"/>
</dbReference>
<evidence type="ECO:0000313" key="6">
    <source>
        <dbReference type="Proteomes" id="UP000554837"/>
    </source>
</evidence>
<evidence type="ECO:0000256" key="2">
    <source>
        <dbReference type="ARBA" id="ARBA00034247"/>
    </source>
</evidence>
<dbReference type="InterPro" id="IPR011110">
    <property type="entry name" value="Reg_prop"/>
</dbReference>
<dbReference type="FunFam" id="3.30.70.270:FF:000001">
    <property type="entry name" value="Diguanylate cyclase domain protein"/>
    <property type="match status" value="1"/>
</dbReference>
<dbReference type="Pfam" id="PF07495">
    <property type="entry name" value="Y_Y_Y"/>
    <property type="match status" value="1"/>
</dbReference>
<dbReference type="Gene3D" id="2.130.10.10">
    <property type="entry name" value="YVTN repeat-like/Quinoprotein amine dehydrogenase"/>
    <property type="match status" value="3"/>
</dbReference>
<dbReference type="InterPro" id="IPR043128">
    <property type="entry name" value="Rev_trsase/Diguanyl_cyclase"/>
</dbReference>
<comment type="caution">
    <text evidence="5">The sequence shown here is derived from an EMBL/GenBank/DDBJ whole genome shotgun (WGS) entry which is preliminary data.</text>
</comment>
<comment type="catalytic activity">
    <reaction evidence="2">
        <text>2 GTP = 3',3'-c-di-GMP + 2 diphosphate</text>
        <dbReference type="Rhea" id="RHEA:24898"/>
        <dbReference type="ChEBI" id="CHEBI:33019"/>
        <dbReference type="ChEBI" id="CHEBI:37565"/>
        <dbReference type="ChEBI" id="CHEBI:58805"/>
        <dbReference type="EC" id="2.7.7.65"/>
    </reaction>
</comment>
<dbReference type="GO" id="GO:0052621">
    <property type="term" value="F:diguanylate cyclase activity"/>
    <property type="evidence" value="ECO:0007669"/>
    <property type="project" value="UniProtKB-EC"/>
</dbReference>
<organism evidence="5 6">
    <name type="scientific">Inhella inkyongensis</name>
    <dbReference type="NCBI Taxonomy" id="392593"/>
    <lineage>
        <taxon>Bacteria</taxon>
        <taxon>Pseudomonadati</taxon>
        <taxon>Pseudomonadota</taxon>
        <taxon>Betaproteobacteria</taxon>
        <taxon>Burkholderiales</taxon>
        <taxon>Sphaerotilaceae</taxon>
        <taxon>Inhella</taxon>
    </lineage>
</organism>
<dbReference type="NCBIfam" id="TIGR00254">
    <property type="entry name" value="GGDEF"/>
    <property type="match status" value="1"/>
</dbReference>
<dbReference type="PROSITE" id="PS50887">
    <property type="entry name" value="GGDEF"/>
    <property type="match status" value="1"/>
</dbReference>
<dbReference type="EMBL" id="JACHHO010000003">
    <property type="protein sequence ID" value="MBB5204879.1"/>
    <property type="molecule type" value="Genomic_DNA"/>
</dbReference>
<feature type="domain" description="GGDEF" evidence="4">
    <location>
        <begin position="837"/>
        <end position="976"/>
    </location>
</feature>
<dbReference type="PANTHER" id="PTHR45138">
    <property type="entry name" value="REGULATORY COMPONENTS OF SENSORY TRANSDUCTION SYSTEM"/>
    <property type="match status" value="1"/>
</dbReference>
<dbReference type="SMART" id="SM00267">
    <property type="entry name" value="GGDEF"/>
    <property type="match status" value="1"/>
</dbReference>
<evidence type="ECO:0000259" key="4">
    <source>
        <dbReference type="PROSITE" id="PS50887"/>
    </source>
</evidence>
<dbReference type="InterPro" id="IPR013783">
    <property type="entry name" value="Ig-like_fold"/>
</dbReference>
<dbReference type="RefSeq" id="WP_138855085.1">
    <property type="nucleotide sequence ID" value="NZ_CP040709.1"/>
</dbReference>
<dbReference type="InterPro" id="IPR029787">
    <property type="entry name" value="Nucleotide_cyclase"/>
</dbReference>
<proteinExistence type="predicted"/>
<dbReference type="PANTHER" id="PTHR45138:SF9">
    <property type="entry name" value="DIGUANYLATE CYCLASE DGCM-RELATED"/>
    <property type="match status" value="1"/>
</dbReference>
<keyword evidence="6" id="KW-1185">Reference proteome</keyword>
<dbReference type="SUPFAM" id="SSF55073">
    <property type="entry name" value="Nucleotide cyclase"/>
    <property type="match status" value="1"/>
</dbReference>
<dbReference type="EC" id="2.7.7.65" evidence="1"/>
<dbReference type="InterPro" id="IPR000160">
    <property type="entry name" value="GGDEF_dom"/>
</dbReference>